<dbReference type="CDD" id="cd11574">
    <property type="entry name" value="GH99"/>
    <property type="match status" value="1"/>
</dbReference>
<dbReference type="GO" id="GO:0004559">
    <property type="term" value="F:alpha-mannosidase activity"/>
    <property type="evidence" value="ECO:0007669"/>
    <property type="project" value="TreeGrafter"/>
</dbReference>
<evidence type="ECO:0008006" key="13">
    <source>
        <dbReference type="Google" id="ProtNLM"/>
    </source>
</evidence>
<dbReference type="InterPro" id="IPR026071">
    <property type="entry name" value="Glyco_Hydrolase_99"/>
</dbReference>
<dbReference type="eggNOG" id="ENOG502QPJV">
    <property type="taxonomic scope" value="Eukaryota"/>
</dbReference>
<protein>
    <recommendedName>
        <fullName evidence="13">Glycoprotein endo-alpha-1,2-mannosidase-like protein</fullName>
    </recommendedName>
</protein>
<feature type="compositionally biased region" description="Gly residues" evidence="9">
    <location>
        <begin position="388"/>
        <end position="400"/>
    </location>
</feature>
<keyword evidence="6" id="KW-1133">Transmembrane helix</keyword>
<keyword evidence="4" id="KW-0378">Hydrolase</keyword>
<evidence type="ECO:0000256" key="7">
    <source>
        <dbReference type="ARBA" id="ARBA00023034"/>
    </source>
</evidence>
<dbReference type="Pfam" id="PF16317">
    <property type="entry name" value="Glyco_hydro_99"/>
    <property type="match status" value="2"/>
</dbReference>
<organism evidence="12">
    <name type="scientific">Volvox carteri f. nagariensis</name>
    <dbReference type="NCBI Taxonomy" id="3068"/>
    <lineage>
        <taxon>Eukaryota</taxon>
        <taxon>Viridiplantae</taxon>
        <taxon>Chlorophyta</taxon>
        <taxon>core chlorophytes</taxon>
        <taxon>Chlorophyceae</taxon>
        <taxon>CS clade</taxon>
        <taxon>Chlamydomonadales</taxon>
        <taxon>Volvocaceae</taxon>
        <taxon>Volvox</taxon>
    </lineage>
</organism>
<comment type="subcellular location">
    <subcellularLocation>
        <location evidence="1">Golgi apparatus membrane</location>
        <topology evidence="1">Single-pass type II membrane protein</topology>
    </subcellularLocation>
</comment>
<sequence length="408" mass="45486">MMILSAGFWLVVTALAALALQAQGGNFPPMYRVHAFYYLWYTEPSAGGWTHWDHEVLPHWDAAVAAKHTHGVRFEPPDCLHSPYYPLRGPYSSTSRELIRQHLVEMEQYGIGVLVASWWGPPWRQGSHDTQMVNTDSRLEMVIRELEESGSKVRIAFHLEPYEGRTKETVHEDLVYLSKKYRDSPAVLQINGLPVYYVYDSYRLPASDWAQLLRRNDGPLNVRGTPADGFFLGLWLDRDDGDEDILPAGFDGFYTYFSRWAVSKDLLFVPSIGPGYHGGCPGNKKQSERPSRRETLDHDTTMLLYRALWSAALSAGVQMVSITSYNEWGEGTQIEPAVPRETRLGCQYLSYEPASPYLYLEITSEGSKRLGQLTAGGEGETCQATSAGGNGDDGGGVGDGGSDDIAEQ</sequence>
<keyword evidence="8" id="KW-0472">Membrane</keyword>
<dbReference type="Proteomes" id="UP000001058">
    <property type="component" value="Unassembled WGS sequence"/>
</dbReference>
<evidence type="ECO:0000313" key="11">
    <source>
        <dbReference type="EMBL" id="EFJ40560.1"/>
    </source>
</evidence>
<dbReference type="PANTHER" id="PTHR13572:SF4">
    <property type="entry name" value="RE57134P"/>
    <property type="match status" value="1"/>
</dbReference>
<comment type="similarity">
    <text evidence="2">Belongs to the glycosyl hydrolase 99 family.</text>
</comment>
<dbReference type="InParanoid" id="D8UIB9"/>
<accession>D8UIB9</accession>
<name>D8UIB9_VOLCA</name>
<keyword evidence="3" id="KW-0812">Transmembrane</keyword>
<dbReference type="OrthoDB" id="406152at2759"/>
<keyword evidence="10" id="KW-0732">Signal</keyword>
<feature type="signal peptide" evidence="10">
    <location>
        <begin position="1"/>
        <end position="24"/>
    </location>
</feature>
<evidence type="ECO:0000256" key="4">
    <source>
        <dbReference type="ARBA" id="ARBA00022801"/>
    </source>
</evidence>
<dbReference type="GeneID" id="9627869"/>
<dbReference type="GO" id="GO:0000139">
    <property type="term" value="C:Golgi membrane"/>
    <property type="evidence" value="ECO:0007669"/>
    <property type="project" value="UniProtKB-SubCell"/>
</dbReference>
<dbReference type="RefSeq" id="XP_002958410.1">
    <property type="nucleotide sequence ID" value="XM_002958364.1"/>
</dbReference>
<feature type="chain" id="PRO_5003124561" description="Glycoprotein endo-alpha-1,2-mannosidase-like protein" evidence="10">
    <location>
        <begin position="25"/>
        <end position="408"/>
    </location>
</feature>
<dbReference type="STRING" id="3068.D8UIB9"/>
<evidence type="ECO:0000256" key="6">
    <source>
        <dbReference type="ARBA" id="ARBA00022989"/>
    </source>
</evidence>
<gene>
    <name evidence="11" type="ORF">VOLCADRAFT_99671</name>
</gene>
<dbReference type="Gene3D" id="3.20.20.80">
    <property type="entry name" value="Glycosidases"/>
    <property type="match status" value="1"/>
</dbReference>
<proteinExistence type="inferred from homology"/>
<evidence type="ECO:0000256" key="5">
    <source>
        <dbReference type="ARBA" id="ARBA00022968"/>
    </source>
</evidence>
<keyword evidence="7" id="KW-0333">Golgi apparatus</keyword>
<dbReference type="EMBL" id="GL378413">
    <property type="protein sequence ID" value="EFJ40560.1"/>
    <property type="molecule type" value="Genomic_DNA"/>
</dbReference>
<evidence type="ECO:0000313" key="12">
    <source>
        <dbReference type="Proteomes" id="UP000001058"/>
    </source>
</evidence>
<evidence type="ECO:0000256" key="2">
    <source>
        <dbReference type="ARBA" id="ARBA00009559"/>
    </source>
</evidence>
<evidence type="ECO:0000256" key="3">
    <source>
        <dbReference type="ARBA" id="ARBA00022692"/>
    </source>
</evidence>
<keyword evidence="12" id="KW-1185">Reference proteome</keyword>
<dbReference type="KEGG" id="vcn:VOLCADRAFT_99671"/>
<reference evidence="11 12" key="1">
    <citation type="journal article" date="2010" name="Science">
        <title>Genomic analysis of organismal complexity in the multicellular green alga Volvox carteri.</title>
        <authorList>
            <person name="Prochnik S.E."/>
            <person name="Umen J."/>
            <person name="Nedelcu A.M."/>
            <person name="Hallmann A."/>
            <person name="Miller S.M."/>
            <person name="Nishii I."/>
            <person name="Ferris P."/>
            <person name="Kuo A."/>
            <person name="Mitros T."/>
            <person name="Fritz-Laylin L.K."/>
            <person name="Hellsten U."/>
            <person name="Chapman J."/>
            <person name="Simakov O."/>
            <person name="Rensing S.A."/>
            <person name="Terry A."/>
            <person name="Pangilinan J."/>
            <person name="Kapitonov V."/>
            <person name="Jurka J."/>
            <person name="Salamov A."/>
            <person name="Shapiro H."/>
            <person name="Schmutz J."/>
            <person name="Grimwood J."/>
            <person name="Lindquist E."/>
            <person name="Lucas S."/>
            <person name="Grigoriev I.V."/>
            <person name="Schmitt R."/>
            <person name="Kirk D."/>
            <person name="Rokhsar D.S."/>
        </authorList>
    </citation>
    <scope>NUCLEOTIDE SEQUENCE [LARGE SCALE GENOMIC DNA]</scope>
    <source>
        <strain evidence="12">f. Nagariensis / Eve</strain>
    </source>
</reference>
<evidence type="ECO:0000256" key="9">
    <source>
        <dbReference type="SAM" id="MobiDB-lite"/>
    </source>
</evidence>
<evidence type="ECO:0000256" key="1">
    <source>
        <dbReference type="ARBA" id="ARBA00004323"/>
    </source>
</evidence>
<keyword evidence="5" id="KW-0735">Signal-anchor</keyword>
<dbReference type="PANTHER" id="PTHR13572">
    <property type="entry name" value="ENDO-ALPHA-1,2-MANNOSIDASE"/>
    <property type="match status" value="1"/>
</dbReference>
<evidence type="ECO:0000256" key="10">
    <source>
        <dbReference type="SAM" id="SignalP"/>
    </source>
</evidence>
<dbReference type="AlphaFoldDB" id="D8UIB9"/>
<feature type="region of interest" description="Disordered" evidence="9">
    <location>
        <begin position="371"/>
        <end position="408"/>
    </location>
</feature>
<evidence type="ECO:0000256" key="8">
    <source>
        <dbReference type="ARBA" id="ARBA00023136"/>
    </source>
</evidence>